<keyword evidence="2" id="KW-0808">Transferase</keyword>
<evidence type="ECO:0000256" key="2">
    <source>
        <dbReference type="ARBA" id="ARBA00022679"/>
    </source>
</evidence>
<dbReference type="Pfam" id="PF02797">
    <property type="entry name" value="Chal_sti_synt_C"/>
    <property type="match status" value="1"/>
</dbReference>
<evidence type="ECO:0000259" key="4">
    <source>
        <dbReference type="Pfam" id="PF02797"/>
    </source>
</evidence>
<dbReference type="Pfam" id="PF00195">
    <property type="entry name" value="Chal_sti_synt_N"/>
    <property type="match status" value="1"/>
</dbReference>
<dbReference type="RefSeq" id="WP_323304618.1">
    <property type="nucleotide sequence ID" value="NZ_JAYGHX010000002.1"/>
</dbReference>
<dbReference type="CDD" id="cd00831">
    <property type="entry name" value="CHS_like"/>
    <property type="match status" value="1"/>
</dbReference>
<dbReference type="PIRSF" id="PIRSF000451">
    <property type="entry name" value="PKS_III"/>
    <property type="match status" value="1"/>
</dbReference>
<dbReference type="PANTHER" id="PTHR11877">
    <property type="entry name" value="HYDROXYMETHYLGLUTARYL-COA SYNTHASE"/>
    <property type="match status" value="1"/>
</dbReference>
<feature type="domain" description="Chalcone/stilbene synthase C-terminal" evidence="4">
    <location>
        <begin position="234"/>
        <end position="364"/>
    </location>
</feature>
<dbReference type="InterPro" id="IPR011141">
    <property type="entry name" value="Polyketide_synthase_type-III"/>
</dbReference>
<dbReference type="SUPFAM" id="SSF53901">
    <property type="entry name" value="Thiolase-like"/>
    <property type="match status" value="2"/>
</dbReference>
<keyword evidence="6" id="KW-1185">Reference proteome</keyword>
<proteinExistence type="inferred from homology"/>
<dbReference type="Gene3D" id="3.40.47.10">
    <property type="match status" value="2"/>
</dbReference>
<gene>
    <name evidence="5" type="ORF">VB738_04520</name>
</gene>
<evidence type="ECO:0000256" key="1">
    <source>
        <dbReference type="ARBA" id="ARBA00005531"/>
    </source>
</evidence>
<evidence type="ECO:0000313" key="6">
    <source>
        <dbReference type="Proteomes" id="UP001304461"/>
    </source>
</evidence>
<dbReference type="InterPro" id="IPR012328">
    <property type="entry name" value="Chalcone/stilbene_synt_C"/>
</dbReference>
<dbReference type="EMBL" id="JAYGHX010000002">
    <property type="protein sequence ID" value="MEA5390523.1"/>
    <property type="molecule type" value="Genomic_DNA"/>
</dbReference>
<sequence>MSLTIEGLGTALPPERIAQADAATIAAEVALPHQIPSPGHHRLLETLHRRSGVASRHSVLLQPPGSDPRQTFFGATSPGTAERMRRYALEAPPLALRAVQAALAQARLPAERITHLVTVSCSGFHAPGVDLALMAALPLDAGVARTHVGFMGCHGALNGLRVAAGFTGAQPEACVLLCAVELCSLHLQYGWDAERIVANALFADGAAALVVTGEPPAQGAPATAPLGRLIASGSLLVPASAEAMSWEIGDHGFAMGLSPQVPNLIGLHLRPWLEGWLAGHNLGLDAIGSWAVHPGGPRILSAVTKGLDLDPRLIEPSRSVLRDYGNMSSPTLLFILERLRRSGAAGPCLAMAFGPGLCIEVALLA</sequence>
<dbReference type="PANTHER" id="PTHR11877:SF46">
    <property type="entry name" value="TYPE III POLYKETIDE SYNTHASE A"/>
    <property type="match status" value="1"/>
</dbReference>
<feature type="domain" description="Chalcone/stilbene synthase N-terminal" evidence="3">
    <location>
        <begin position="4"/>
        <end position="215"/>
    </location>
</feature>
<name>A0ABU5RRX7_9CYAN</name>
<dbReference type="InterPro" id="IPR001099">
    <property type="entry name" value="Chalcone/stilbene_synt_N"/>
</dbReference>
<reference evidence="5 6" key="1">
    <citation type="submission" date="2023-12" db="EMBL/GenBank/DDBJ databases">
        <title>Baltic Sea Cyanobacteria.</title>
        <authorList>
            <person name="Delbaje E."/>
            <person name="Fewer D.P."/>
            <person name="Shishido T.K."/>
        </authorList>
    </citation>
    <scope>NUCLEOTIDE SEQUENCE [LARGE SCALE GENOMIC DNA]</scope>
    <source>
        <strain evidence="5 6">UHCC 0139</strain>
    </source>
</reference>
<comment type="similarity">
    <text evidence="1">Belongs to the thiolase-like superfamily. Chalcone/stilbene synthases family.</text>
</comment>
<evidence type="ECO:0000313" key="5">
    <source>
        <dbReference type="EMBL" id="MEA5390523.1"/>
    </source>
</evidence>
<organism evidence="5 6">
    <name type="scientific">Cyanobium gracile UHCC 0139</name>
    <dbReference type="NCBI Taxonomy" id="3110308"/>
    <lineage>
        <taxon>Bacteria</taxon>
        <taxon>Bacillati</taxon>
        <taxon>Cyanobacteriota</taxon>
        <taxon>Cyanophyceae</taxon>
        <taxon>Synechococcales</taxon>
        <taxon>Prochlorococcaceae</taxon>
        <taxon>Cyanobium</taxon>
    </lineage>
</organism>
<dbReference type="InterPro" id="IPR016039">
    <property type="entry name" value="Thiolase-like"/>
</dbReference>
<dbReference type="Proteomes" id="UP001304461">
    <property type="component" value="Unassembled WGS sequence"/>
</dbReference>
<accession>A0ABU5RRX7</accession>
<evidence type="ECO:0000259" key="3">
    <source>
        <dbReference type="Pfam" id="PF00195"/>
    </source>
</evidence>
<protein>
    <submittedName>
        <fullName evidence="5">Type III polyketide synthase</fullName>
    </submittedName>
</protein>
<comment type="caution">
    <text evidence="5">The sequence shown here is derived from an EMBL/GenBank/DDBJ whole genome shotgun (WGS) entry which is preliminary data.</text>
</comment>